<comment type="caution">
    <text evidence="1">The sequence shown here is derived from an EMBL/GenBank/DDBJ whole genome shotgun (WGS) entry which is preliminary data.</text>
</comment>
<dbReference type="CDD" id="cd22231">
    <property type="entry name" value="RHH_NikR_HicB-like"/>
    <property type="match status" value="1"/>
</dbReference>
<gene>
    <name evidence="1" type="ORF">D5R95_03130</name>
</gene>
<evidence type="ECO:0000313" key="2">
    <source>
        <dbReference type="Proteomes" id="UP000284763"/>
    </source>
</evidence>
<feature type="non-terminal residue" evidence="1">
    <location>
        <position position="227"/>
    </location>
</feature>
<dbReference type="Proteomes" id="UP000284763">
    <property type="component" value="Unassembled WGS sequence"/>
</dbReference>
<dbReference type="EMBL" id="QZAB01000214">
    <property type="protein sequence ID" value="RQD88071.1"/>
    <property type="molecule type" value="Genomic_DNA"/>
</dbReference>
<dbReference type="AlphaFoldDB" id="A0A424Z1K1"/>
<organism evidence="1 2">
    <name type="scientific">Methanosalsum natronophilum</name>
    <dbReference type="NCBI Taxonomy" id="768733"/>
    <lineage>
        <taxon>Archaea</taxon>
        <taxon>Methanobacteriati</taxon>
        <taxon>Methanobacteriota</taxon>
        <taxon>Stenosarchaea group</taxon>
        <taxon>Methanomicrobia</taxon>
        <taxon>Methanosarcinales</taxon>
        <taxon>Methanosarcinaceae</taxon>
        <taxon>Methanosalsum</taxon>
    </lineage>
</organism>
<evidence type="ECO:0000313" key="1">
    <source>
        <dbReference type="EMBL" id="RQD88071.1"/>
    </source>
</evidence>
<proteinExistence type="predicted"/>
<reference evidence="1 2" key="1">
    <citation type="submission" date="2018-08" db="EMBL/GenBank/DDBJ databases">
        <title>The metabolism and importance of syntrophic acetate oxidation coupled to methane or sulfide production in haloalkaline environments.</title>
        <authorList>
            <person name="Timmers P.H.A."/>
            <person name="Vavourakis C.D."/>
            <person name="Sorokin D.Y."/>
            <person name="Sinninghe Damste J.S."/>
            <person name="Muyzer G."/>
            <person name="Stams A.J.M."/>
            <person name="Plugge C.M."/>
        </authorList>
    </citation>
    <scope>NUCLEOTIDE SEQUENCE [LARGE SCALE GENOMIC DNA]</scope>
    <source>
        <strain evidence="1">MSAO_Arc3</strain>
    </source>
</reference>
<protein>
    <submittedName>
        <fullName evidence="1">Uncharacterized protein</fullName>
    </submittedName>
</protein>
<name>A0A424Z1K1_9EURY</name>
<accession>A0A424Z1K1</accession>
<sequence length="227" mass="26450">MISMKRLTISLPDDLFEKLNEIENKSHFVRELIENHLNSAEPMETQSSLVEDNNSKDFENNKDLSTLFDELNVITKKIEVLETTVFNLDQKINIQNANELEQKVFRDETQECQIDENKDTIDTINYENFNLIHCPKDKDFLIADIGDNQPISNSLSIENKTFYHHDESSLLKDDENFFNNSPQNSNSLKKNLLAYIPIRSTIKKDVVTNLLAKKYNVELIEEQLEHL</sequence>